<gene>
    <name evidence="1" type="ORF">TPLL2_0415</name>
</gene>
<name>A0ABY9E538_9SPIR</name>
<organism evidence="1 2">
    <name type="scientific">Treponema paraluiscuniculi</name>
    <dbReference type="NCBI Taxonomy" id="53435"/>
    <lineage>
        <taxon>Bacteria</taxon>
        <taxon>Pseudomonadati</taxon>
        <taxon>Spirochaetota</taxon>
        <taxon>Spirochaetia</taxon>
        <taxon>Spirochaetales</taxon>
        <taxon>Treponemataceae</taxon>
        <taxon>Treponema</taxon>
    </lineage>
</organism>
<accession>A0ABY9E538</accession>
<dbReference type="Proteomes" id="UP001321460">
    <property type="component" value="Chromosome"/>
</dbReference>
<reference evidence="1 2" key="1">
    <citation type="submission" date="2022-05" db="EMBL/GenBank/DDBJ databases">
        <title>Treponema leporis L2 test.</title>
        <authorList>
            <person name="Cejkova D."/>
        </authorList>
    </citation>
    <scope>NUCLEOTIDE SEQUENCE [LARGE SCALE GENOMIC DNA]</scope>
    <source>
        <strain evidence="1 2">L2</strain>
    </source>
</reference>
<keyword evidence="2" id="KW-1185">Reference proteome</keyword>
<evidence type="ECO:0000313" key="1">
    <source>
        <dbReference type="EMBL" id="WKC72286.1"/>
    </source>
</evidence>
<protein>
    <submittedName>
        <fullName evidence="1">Uncharacterized protein</fullName>
    </submittedName>
</protein>
<sequence length="186" mass="20127">MRSRKGRGARRWMSHENGVAVHGNVGVEGARKFLESRCVLKEAEGGEICWSVIVEEKVDDIRVKGEQHGGFLCAGMWGDFVGTGEERIAGRDRTEEAHVIGKEGKVFRRQGVEGGTLRVRLEKCRIVGWGVYGGPGVVRVFCARSGSAQRTECEKGAGGVSSDVAIHRVYLLWGAPPGVTAMQSCA</sequence>
<proteinExistence type="predicted"/>
<dbReference type="EMBL" id="CP097901">
    <property type="protein sequence ID" value="WKC72286.1"/>
    <property type="molecule type" value="Genomic_DNA"/>
</dbReference>
<evidence type="ECO:0000313" key="2">
    <source>
        <dbReference type="Proteomes" id="UP001321460"/>
    </source>
</evidence>